<organism evidence="1 2">
    <name type="scientific">Methylomagnum ishizawai</name>
    <dbReference type="NCBI Taxonomy" id="1760988"/>
    <lineage>
        <taxon>Bacteria</taxon>
        <taxon>Pseudomonadati</taxon>
        <taxon>Pseudomonadota</taxon>
        <taxon>Gammaproteobacteria</taxon>
        <taxon>Methylococcales</taxon>
        <taxon>Methylococcaceae</taxon>
        <taxon>Methylomagnum</taxon>
    </lineage>
</organism>
<evidence type="ECO:0000313" key="2">
    <source>
        <dbReference type="Proteomes" id="UP000192923"/>
    </source>
</evidence>
<dbReference type="OrthoDB" id="371328at2"/>
<dbReference type="RefSeq" id="WP_085211586.1">
    <property type="nucleotide sequence ID" value="NZ_FXAM01000001.1"/>
</dbReference>
<evidence type="ECO:0000313" key="1">
    <source>
        <dbReference type="EMBL" id="SMF94318.1"/>
    </source>
</evidence>
<gene>
    <name evidence="1" type="ORF">SAMN02949497_1628</name>
</gene>
<dbReference type="EMBL" id="FXAM01000001">
    <property type="protein sequence ID" value="SMF94318.1"/>
    <property type="molecule type" value="Genomic_DNA"/>
</dbReference>
<dbReference type="AlphaFoldDB" id="A0A1Y6CUL0"/>
<dbReference type="Pfam" id="PF11985">
    <property type="entry name" value="Phage_Mu_Gp27"/>
    <property type="match status" value="1"/>
</dbReference>
<dbReference type="STRING" id="1760988.SAMN02949497_1628"/>
<dbReference type="Proteomes" id="UP000192923">
    <property type="component" value="Unassembled WGS sequence"/>
</dbReference>
<accession>A0A1Y6CUL0</accession>
<protein>
    <recommendedName>
        <fullName evidence="3">Phage terminase, small subunit</fullName>
    </recommendedName>
</protein>
<dbReference type="InterPro" id="IPR021874">
    <property type="entry name" value="Phage_Mu_Gp27"/>
</dbReference>
<sequence>MARRSTLKTEVPKAILAEFNARLIDDGFSDYTGMTDWLNSRLSETGLELKIGRSAVYRHGRAFQEEFEADMAESRQLYHVAKASLESNDDPEGVVREATIRALQTRLLKLAVALREAEEAGDDPHLLAETTAKIAKAVADLGRADIASRKFNAEREKEIRAEERAAAAEAATDAGRKSGVSPEGIAAIRAAIASRMMQ</sequence>
<name>A0A1Y6CUL0_9GAMM</name>
<reference evidence="1 2" key="1">
    <citation type="submission" date="2016-12" db="EMBL/GenBank/DDBJ databases">
        <authorList>
            <person name="Song W.-J."/>
            <person name="Kurnit D.M."/>
        </authorList>
    </citation>
    <scope>NUCLEOTIDE SEQUENCE [LARGE SCALE GENOMIC DNA]</scope>
    <source>
        <strain evidence="1 2">175</strain>
    </source>
</reference>
<proteinExistence type="predicted"/>
<evidence type="ECO:0008006" key="3">
    <source>
        <dbReference type="Google" id="ProtNLM"/>
    </source>
</evidence>
<keyword evidence="2" id="KW-1185">Reference proteome</keyword>